<comment type="subcellular location">
    <subcellularLocation>
        <location evidence="2">Cytoplasm</location>
    </subcellularLocation>
    <subcellularLocation>
        <location evidence="1">Nucleus</location>
    </subcellularLocation>
</comment>
<dbReference type="OrthoDB" id="376357at2759"/>
<feature type="region of interest" description="Disordered" evidence="6">
    <location>
        <begin position="185"/>
        <end position="231"/>
    </location>
</feature>
<name>A0A0F8B3G4_CERFI</name>
<keyword evidence="9" id="KW-1185">Reference proteome</keyword>
<evidence type="ECO:0000256" key="5">
    <source>
        <dbReference type="ARBA" id="ARBA00023242"/>
    </source>
</evidence>
<proteinExistence type="predicted"/>
<dbReference type="InterPro" id="IPR052094">
    <property type="entry name" value="Pre-mRNA-splicing_ERAD"/>
</dbReference>
<reference evidence="8 9" key="1">
    <citation type="submission" date="2015-04" db="EMBL/GenBank/DDBJ databases">
        <title>Genome sequence of Ceratocystis platani, a major pathogen of plane trees.</title>
        <authorList>
            <person name="Belbahri L."/>
        </authorList>
    </citation>
    <scope>NUCLEOTIDE SEQUENCE [LARGE SCALE GENOMIC DNA]</scope>
    <source>
        <strain evidence="8 9">CFO</strain>
    </source>
</reference>
<evidence type="ECO:0000256" key="3">
    <source>
        <dbReference type="ARBA" id="ARBA00022490"/>
    </source>
</evidence>
<dbReference type="PROSITE" id="PS50076">
    <property type="entry name" value="DNAJ_2"/>
    <property type="match status" value="1"/>
</dbReference>
<keyword evidence="3" id="KW-0963">Cytoplasm</keyword>
<keyword evidence="5" id="KW-0539">Nucleus</keyword>
<feature type="compositionally biased region" description="Low complexity" evidence="6">
    <location>
        <begin position="193"/>
        <end position="210"/>
    </location>
</feature>
<dbReference type="SUPFAM" id="SSF46565">
    <property type="entry name" value="Chaperone J-domain"/>
    <property type="match status" value="1"/>
</dbReference>
<dbReference type="GO" id="GO:0005737">
    <property type="term" value="C:cytoplasm"/>
    <property type="evidence" value="ECO:0007669"/>
    <property type="project" value="UniProtKB-SubCell"/>
</dbReference>
<dbReference type="InterPro" id="IPR036869">
    <property type="entry name" value="J_dom_sf"/>
</dbReference>
<gene>
    <name evidence="8" type="primary">cwf23</name>
    <name evidence="8" type="ORF">CFO_g3089</name>
</gene>
<comment type="caution">
    <text evidence="8">The sequence shown here is derived from an EMBL/GenBank/DDBJ whole genome shotgun (WGS) entry which is preliminary data.</text>
</comment>
<evidence type="ECO:0000313" key="8">
    <source>
        <dbReference type="EMBL" id="KKF94555.1"/>
    </source>
</evidence>
<evidence type="ECO:0000256" key="4">
    <source>
        <dbReference type="ARBA" id="ARBA00023186"/>
    </source>
</evidence>
<dbReference type="Gene3D" id="1.10.287.110">
    <property type="entry name" value="DnaJ domain"/>
    <property type="match status" value="1"/>
</dbReference>
<dbReference type="AlphaFoldDB" id="A0A0F8B3G4"/>
<evidence type="ECO:0000313" key="9">
    <source>
        <dbReference type="Proteomes" id="UP000034841"/>
    </source>
</evidence>
<feature type="region of interest" description="Disordered" evidence="6">
    <location>
        <begin position="141"/>
        <end position="167"/>
    </location>
</feature>
<protein>
    <submittedName>
        <fullName evidence="8">Pre-mRNA-splicing factor cwf23</fullName>
    </submittedName>
</protein>
<dbReference type="Pfam" id="PF00226">
    <property type="entry name" value="DnaJ"/>
    <property type="match status" value="1"/>
</dbReference>
<evidence type="ECO:0000256" key="1">
    <source>
        <dbReference type="ARBA" id="ARBA00004123"/>
    </source>
</evidence>
<feature type="domain" description="J" evidence="7">
    <location>
        <begin position="26"/>
        <end position="90"/>
    </location>
</feature>
<dbReference type="Proteomes" id="UP000034841">
    <property type="component" value="Unassembled WGS sequence"/>
</dbReference>
<dbReference type="EMBL" id="LBBL01000151">
    <property type="protein sequence ID" value="KKF94555.1"/>
    <property type="molecule type" value="Genomic_DNA"/>
</dbReference>
<sequence length="262" mass="30108">MSEDTSARSLADLLQFAKDYASKEVDLYDVLKIDTTTNDKDVHRAWRRQNLKYHPDKTREKFDPVIYELVGRAKDILTEPAARKAYDDARDALSKRRAERDALNQSRRKLIDELEAAENAAKLKRDSDEAKRVELERERMRMQAEAEEHEFAERQAEWAERDQRRKDIDSLEEQEAALLRKLQEKKERRAAKKSAATSEAASAEASGSDAKLADAKVKAKKKSKKPSSYFFTRDPTLSYEEKVTGVLSKMREAQKLRDAAAV</sequence>
<evidence type="ECO:0000256" key="6">
    <source>
        <dbReference type="SAM" id="MobiDB-lite"/>
    </source>
</evidence>
<dbReference type="InterPro" id="IPR001623">
    <property type="entry name" value="DnaJ_domain"/>
</dbReference>
<accession>A0A0F8B3G4</accession>
<evidence type="ECO:0000259" key="7">
    <source>
        <dbReference type="PROSITE" id="PS50076"/>
    </source>
</evidence>
<dbReference type="SMART" id="SM00271">
    <property type="entry name" value="DnaJ"/>
    <property type="match status" value="1"/>
</dbReference>
<dbReference type="GO" id="GO:0005681">
    <property type="term" value="C:spliceosomal complex"/>
    <property type="evidence" value="ECO:0007669"/>
    <property type="project" value="TreeGrafter"/>
</dbReference>
<dbReference type="PANTHER" id="PTHR44313">
    <property type="entry name" value="DNAJ HOMOLOG SUBFAMILY C MEMBER 17"/>
    <property type="match status" value="1"/>
</dbReference>
<dbReference type="PANTHER" id="PTHR44313:SF1">
    <property type="entry name" value="DNAJ HOMOLOG SUBFAMILY C MEMBER 17"/>
    <property type="match status" value="1"/>
</dbReference>
<organism evidence="8 9">
    <name type="scientific">Ceratocystis fimbriata f. sp. platani</name>
    <dbReference type="NCBI Taxonomy" id="88771"/>
    <lineage>
        <taxon>Eukaryota</taxon>
        <taxon>Fungi</taxon>
        <taxon>Dikarya</taxon>
        <taxon>Ascomycota</taxon>
        <taxon>Pezizomycotina</taxon>
        <taxon>Sordariomycetes</taxon>
        <taxon>Hypocreomycetidae</taxon>
        <taxon>Microascales</taxon>
        <taxon>Ceratocystidaceae</taxon>
        <taxon>Ceratocystis</taxon>
    </lineage>
</organism>
<keyword evidence="4" id="KW-0143">Chaperone</keyword>
<evidence type="ECO:0000256" key="2">
    <source>
        <dbReference type="ARBA" id="ARBA00004496"/>
    </source>
</evidence>
<dbReference type="GO" id="GO:0000390">
    <property type="term" value="P:spliceosomal complex disassembly"/>
    <property type="evidence" value="ECO:0007669"/>
    <property type="project" value="TreeGrafter"/>
</dbReference>